<feature type="transmembrane region" description="Helical" evidence="14">
    <location>
        <begin position="7"/>
        <end position="27"/>
    </location>
</feature>
<evidence type="ECO:0000259" key="15">
    <source>
        <dbReference type="PROSITE" id="PS50109"/>
    </source>
</evidence>
<comment type="subcellular location">
    <subcellularLocation>
        <location evidence="2">Cell membrane</location>
        <topology evidence="2">Multi-pass membrane protein</topology>
    </subcellularLocation>
</comment>
<evidence type="ECO:0000256" key="13">
    <source>
        <dbReference type="ARBA" id="ARBA00023136"/>
    </source>
</evidence>
<keyword evidence="9 16" id="KW-0418">Kinase</keyword>
<dbReference type="SMART" id="SM00387">
    <property type="entry name" value="HATPase_c"/>
    <property type="match status" value="1"/>
</dbReference>
<dbReference type="Gene3D" id="3.30.450.20">
    <property type="entry name" value="PAS domain"/>
    <property type="match status" value="1"/>
</dbReference>
<evidence type="ECO:0000256" key="8">
    <source>
        <dbReference type="ARBA" id="ARBA00022741"/>
    </source>
</evidence>
<dbReference type="InterPro" id="IPR017171">
    <property type="entry name" value="Sig_transdc_His_kinase_MctS"/>
</dbReference>
<dbReference type="EC" id="2.7.13.3" evidence="3"/>
<dbReference type="PANTHER" id="PTHR24421">
    <property type="entry name" value="NITRATE/NITRITE SENSOR PROTEIN NARX-RELATED"/>
    <property type="match status" value="1"/>
</dbReference>
<dbReference type="Gene3D" id="1.20.5.1930">
    <property type="match status" value="1"/>
</dbReference>
<gene>
    <name evidence="16" type="ordered locus">Marme_0539</name>
</gene>
<evidence type="ECO:0000313" key="17">
    <source>
        <dbReference type="Proteomes" id="UP000001062"/>
    </source>
</evidence>
<dbReference type="GO" id="GO:0005524">
    <property type="term" value="F:ATP binding"/>
    <property type="evidence" value="ECO:0007669"/>
    <property type="project" value="UniProtKB-KW"/>
</dbReference>
<dbReference type="InterPro" id="IPR011712">
    <property type="entry name" value="Sig_transdc_His_kin_sub3_dim/P"/>
</dbReference>
<dbReference type="InterPro" id="IPR003594">
    <property type="entry name" value="HATPase_dom"/>
</dbReference>
<dbReference type="CDD" id="cd16917">
    <property type="entry name" value="HATPase_UhpB-NarQ-NarX-like"/>
    <property type="match status" value="1"/>
</dbReference>
<feature type="transmembrane region" description="Helical" evidence="14">
    <location>
        <begin position="203"/>
        <end position="226"/>
    </location>
</feature>
<dbReference type="Proteomes" id="UP000001062">
    <property type="component" value="Chromosome"/>
</dbReference>
<dbReference type="Pfam" id="PF17200">
    <property type="entry name" value="sCache_2"/>
    <property type="match status" value="1"/>
</dbReference>
<dbReference type="PIRSF" id="PIRSF037314">
    <property type="entry name" value="STHK_MctS"/>
    <property type="match status" value="1"/>
</dbReference>
<dbReference type="Pfam" id="PF02518">
    <property type="entry name" value="HATPase_c"/>
    <property type="match status" value="1"/>
</dbReference>
<keyword evidence="6" id="KW-0808">Transferase</keyword>
<dbReference type="STRING" id="717774.Marme_0539"/>
<dbReference type="OrthoDB" id="9797605at2"/>
<accession>F2K0C0</accession>
<keyword evidence="11 14" id="KW-1133">Transmembrane helix</keyword>
<evidence type="ECO:0000256" key="14">
    <source>
        <dbReference type="SAM" id="Phobius"/>
    </source>
</evidence>
<dbReference type="SUPFAM" id="SSF55874">
    <property type="entry name" value="ATPase domain of HSP90 chaperone/DNA topoisomerase II/histidine kinase"/>
    <property type="match status" value="1"/>
</dbReference>
<evidence type="ECO:0000256" key="3">
    <source>
        <dbReference type="ARBA" id="ARBA00012438"/>
    </source>
</evidence>
<dbReference type="GO" id="GO:0005886">
    <property type="term" value="C:plasma membrane"/>
    <property type="evidence" value="ECO:0007669"/>
    <property type="project" value="UniProtKB-SubCell"/>
</dbReference>
<dbReference type="RefSeq" id="WP_013659740.1">
    <property type="nucleotide sequence ID" value="NC_015276.1"/>
</dbReference>
<organism evidence="16 17">
    <name type="scientific">Marinomonas mediterranea (strain ATCC 700492 / JCM 21426 / NBRC 103028 / MMB-1)</name>
    <dbReference type="NCBI Taxonomy" id="717774"/>
    <lineage>
        <taxon>Bacteria</taxon>
        <taxon>Pseudomonadati</taxon>
        <taxon>Pseudomonadota</taxon>
        <taxon>Gammaproteobacteria</taxon>
        <taxon>Oceanospirillales</taxon>
        <taxon>Oceanospirillaceae</taxon>
        <taxon>Marinomonas</taxon>
    </lineage>
</organism>
<sequence precursor="true">MNLKSKIILLAVIPLLAATAIITYVALTQTHVLTSRELAFYESRMIDTRREALRHNVSIAMSAIKPILEDSALSDHDAQEKIKTLLTGLTYGEDGYFFVYDQAGVNIVHPTQPSFVGQNLLEFQDSEGNYLIKSMLHAANNGGGFHRYIWEKPPLMNREDKLSYVVLIDRWQWMLGTGLYLDDIYDDLNSAQASINHNITNSVYSILLIVGGTVLLVISLGVFINIREHHLADARLKTLIQSFIRLQINERRRFSRELHDGINQMLVSSKFRIELVASKIKKGHEQSSVFEEIETAEKMIEQTINEVREISHNLRPSVIDDLGLIPAMQQLLDNFSERTNISVNSDYPSNLDQLPEVIEITLYRFVQECLSNIEKHAGASKVIIRVWLQSDRLKFECKDNGKGFDAEQASDGIGLINMRERLELVEGDFNLTSRIGGGTIIKASLPIGTEREINDA</sequence>
<reference evidence="16 17" key="1">
    <citation type="journal article" date="2012" name="Stand. Genomic Sci.">
        <title>Complete genome sequence of the melanogenic marine bacterium Marinomonas mediterranea type strain (MMB-1(T)).</title>
        <authorList>
            <person name="Lucas-Elio P."/>
            <person name="Goodwin L."/>
            <person name="Woyke T."/>
            <person name="Pitluck S."/>
            <person name="Nolan M."/>
            <person name="Kyrpides N.C."/>
            <person name="Detter J.C."/>
            <person name="Copeland A."/>
            <person name="Teshima H."/>
            <person name="Bruce D."/>
            <person name="Detter C."/>
            <person name="Tapia R."/>
            <person name="Han S."/>
            <person name="Land M.L."/>
            <person name="Ivanova N."/>
            <person name="Mikhailova N."/>
            <person name="Johnston A.W."/>
            <person name="Sanchez-Amat A."/>
        </authorList>
    </citation>
    <scope>NUCLEOTIDE SEQUENCE [LARGE SCALE GENOMIC DNA]</scope>
    <source>
        <strain evidence="17">ATCC 700492 / JCM 21426 / NBRC 103028 / MMB-1</strain>
    </source>
</reference>
<dbReference type="GO" id="GO:0046983">
    <property type="term" value="F:protein dimerization activity"/>
    <property type="evidence" value="ECO:0007669"/>
    <property type="project" value="InterPro"/>
</dbReference>
<evidence type="ECO:0000256" key="2">
    <source>
        <dbReference type="ARBA" id="ARBA00004651"/>
    </source>
</evidence>
<evidence type="ECO:0000256" key="1">
    <source>
        <dbReference type="ARBA" id="ARBA00000085"/>
    </source>
</evidence>
<dbReference type="Pfam" id="PF07730">
    <property type="entry name" value="HisKA_3"/>
    <property type="match status" value="1"/>
</dbReference>
<dbReference type="InterPro" id="IPR033480">
    <property type="entry name" value="sCache_2"/>
</dbReference>
<keyword evidence="5" id="KW-0597">Phosphoprotein</keyword>
<evidence type="ECO:0000256" key="10">
    <source>
        <dbReference type="ARBA" id="ARBA00022840"/>
    </source>
</evidence>
<dbReference type="AlphaFoldDB" id="F2K0C0"/>
<dbReference type="InterPro" id="IPR005467">
    <property type="entry name" value="His_kinase_dom"/>
</dbReference>
<dbReference type="GO" id="GO:0000155">
    <property type="term" value="F:phosphorelay sensor kinase activity"/>
    <property type="evidence" value="ECO:0007669"/>
    <property type="project" value="InterPro"/>
</dbReference>
<keyword evidence="17" id="KW-1185">Reference proteome</keyword>
<dbReference type="PATRIC" id="fig|717774.3.peg.554"/>
<keyword evidence="12" id="KW-0902">Two-component regulatory system</keyword>
<evidence type="ECO:0000256" key="7">
    <source>
        <dbReference type="ARBA" id="ARBA00022692"/>
    </source>
</evidence>
<evidence type="ECO:0000256" key="4">
    <source>
        <dbReference type="ARBA" id="ARBA00022475"/>
    </source>
</evidence>
<dbReference type="KEGG" id="mme:Marme_0539"/>
<dbReference type="PROSITE" id="PS50109">
    <property type="entry name" value="HIS_KIN"/>
    <property type="match status" value="1"/>
</dbReference>
<keyword evidence="10" id="KW-0067">ATP-binding</keyword>
<protein>
    <recommendedName>
        <fullName evidence="3">histidine kinase</fullName>
        <ecNumber evidence="3">2.7.13.3</ecNumber>
    </recommendedName>
</protein>
<comment type="catalytic activity">
    <reaction evidence="1">
        <text>ATP + protein L-histidine = ADP + protein N-phospho-L-histidine.</text>
        <dbReference type="EC" id="2.7.13.3"/>
    </reaction>
</comment>
<keyword evidence="7 14" id="KW-0812">Transmembrane</keyword>
<evidence type="ECO:0000256" key="11">
    <source>
        <dbReference type="ARBA" id="ARBA00022989"/>
    </source>
</evidence>
<keyword evidence="13 14" id="KW-0472">Membrane</keyword>
<dbReference type="InterPro" id="IPR036890">
    <property type="entry name" value="HATPase_C_sf"/>
</dbReference>
<proteinExistence type="predicted"/>
<feature type="domain" description="Histidine kinase" evidence="15">
    <location>
        <begin position="253"/>
        <end position="449"/>
    </location>
</feature>
<evidence type="ECO:0000256" key="5">
    <source>
        <dbReference type="ARBA" id="ARBA00022553"/>
    </source>
</evidence>
<dbReference type="InterPro" id="IPR050482">
    <property type="entry name" value="Sensor_HK_TwoCompSys"/>
</dbReference>
<dbReference type="Gene3D" id="3.30.565.10">
    <property type="entry name" value="Histidine kinase-like ATPase, C-terminal domain"/>
    <property type="match status" value="1"/>
</dbReference>
<keyword evidence="8" id="KW-0547">Nucleotide-binding</keyword>
<evidence type="ECO:0000313" key="16">
    <source>
        <dbReference type="EMBL" id="ADZ89835.1"/>
    </source>
</evidence>
<keyword evidence="4" id="KW-1003">Cell membrane</keyword>
<name>F2K0C0_MARM1</name>
<dbReference type="PANTHER" id="PTHR24421:SF10">
    <property type="entry name" value="NITRATE_NITRITE SENSOR PROTEIN NARQ"/>
    <property type="match status" value="1"/>
</dbReference>
<evidence type="ECO:0000256" key="12">
    <source>
        <dbReference type="ARBA" id="ARBA00023012"/>
    </source>
</evidence>
<dbReference type="SMART" id="SM01049">
    <property type="entry name" value="Cache_2"/>
    <property type="match status" value="1"/>
</dbReference>
<dbReference type="EMBL" id="CP002583">
    <property type="protein sequence ID" value="ADZ89835.1"/>
    <property type="molecule type" value="Genomic_DNA"/>
</dbReference>
<dbReference type="eggNOG" id="COG4564">
    <property type="taxonomic scope" value="Bacteria"/>
</dbReference>
<dbReference type="HOGENOM" id="CLU_000445_20_6_6"/>
<evidence type="ECO:0000256" key="6">
    <source>
        <dbReference type="ARBA" id="ARBA00022679"/>
    </source>
</evidence>
<evidence type="ECO:0000256" key="9">
    <source>
        <dbReference type="ARBA" id="ARBA00022777"/>
    </source>
</evidence>